<evidence type="ECO:0008006" key="4">
    <source>
        <dbReference type="Google" id="ProtNLM"/>
    </source>
</evidence>
<feature type="chain" id="PRO_5038860673" description="X-X-X-Leu-X-X-Gly heptad repeat-containing protein" evidence="1">
    <location>
        <begin position="31"/>
        <end position="606"/>
    </location>
</feature>
<dbReference type="SUPFAM" id="SSF58104">
    <property type="entry name" value="Methyl-accepting chemotaxis protein (MCP) signaling domain"/>
    <property type="match status" value="1"/>
</dbReference>
<keyword evidence="1" id="KW-0732">Signal</keyword>
<proteinExistence type="predicted"/>
<reference evidence="2" key="1">
    <citation type="submission" date="2016-02" db="EMBL/GenBank/DDBJ databases">
        <title>Genome sequence of Bacillus trypoxylicola KCTC 13244(T).</title>
        <authorList>
            <person name="Jeong H."/>
            <person name="Park S.-H."/>
            <person name="Choi S.-K."/>
        </authorList>
    </citation>
    <scope>NUCLEOTIDE SEQUENCE [LARGE SCALE GENOMIC DNA]</scope>
    <source>
        <strain evidence="2">KCTC 13244</strain>
    </source>
</reference>
<protein>
    <recommendedName>
        <fullName evidence="4">X-X-X-Leu-X-X-Gly heptad repeat-containing protein</fullName>
    </recommendedName>
</protein>
<dbReference type="AlphaFoldDB" id="A0A162F0A8"/>
<keyword evidence="3" id="KW-1185">Reference proteome</keyword>
<name>A0A162F0A8_9BACI</name>
<feature type="signal peptide" evidence="1">
    <location>
        <begin position="1"/>
        <end position="30"/>
    </location>
</feature>
<dbReference type="RefSeq" id="WP_061947656.1">
    <property type="nucleotide sequence ID" value="NZ_LTAO01000003.1"/>
</dbReference>
<comment type="caution">
    <text evidence="2">The sequence shown here is derived from an EMBL/GenBank/DDBJ whole genome shotgun (WGS) entry which is preliminary data.</text>
</comment>
<gene>
    <name evidence="2" type="ORF">AZF04_15120</name>
</gene>
<dbReference type="STRING" id="519424.AZF04_15120"/>
<evidence type="ECO:0000313" key="3">
    <source>
        <dbReference type="Proteomes" id="UP000075806"/>
    </source>
</evidence>
<organism evidence="2 3">
    <name type="scientific">Alkalihalobacillus trypoxylicola</name>
    <dbReference type="NCBI Taxonomy" id="519424"/>
    <lineage>
        <taxon>Bacteria</taxon>
        <taxon>Bacillati</taxon>
        <taxon>Bacillota</taxon>
        <taxon>Bacilli</taxon>
        <taxon>Bacillales</taxon>
        <taxon>Bacillaceae</taxon>
        <taxon>Alkalihalobacillus</taxon>
    </lineage>
</organism>
<evidence type="ECO:0000256" key="1">
    <source>
        <dbReference type="SAM" id="SignalP"/>
    </source>
</evidence>
<dbReference type="EMBL" id="LTAO01000003">
    <property type="protein sequence ID" value="KYG34157.1"/>
    <property type="molecule type" value="Genomic_DNA"/>
</dbReference>
<sequence>MIKKRTVSIGLITLLLMPSFLIQPSAISLANETNDKGSLKEKDEVVYVNLSPTGEVSEAYVVNYLNVTEPGVVEDFGSYTNVTNLTDLTEIELSDGKVEMEAQEGIFYYQGNLEQAVDLPWDISVSYQIDGQEQLPENLIGVDGKLKVEIESKQNSSIEPSFFENYMLQISINLEEEKFSNVTAPDAMLANAGKNKQVTFTVLPEKEATFIIEADVLDFEWDGIEIAAVPASMPIEFPDTDEMTEGMVSLSDAINDLHEGVVELNDGMNQFTNGFDELSSGSQSFQSGLKDVANAGNEIISGSESLKDALIQINQSLNGELSPGELGDLEELFQGLAAISNGMNEAADGLSTLSGHYSTAFQALDEAVSTIPEKPLTEEDIMLLYQSGADSEVVDTLVANYQAAQTVKATYAAVKEGFQAVEPALKESSNAMKEMSQHVSEIGQGLSVLEDLDVNELLQPLQDGLKELSSHYNDFHAGLESYTDGVNQLSSSYQSLHGGIIEMKNGASELSSGTNELEKGTKELADVTSKLPEEMQEEIDQMIAEFDKSDFEAISFTSSENNEVISSVQFVMKTEALKKDDSTAEVDEEETSEGFWQRFLKLFKRN</sequence>
<dbReference type="Proteomes" id="UP000075806">
    <property type="component" value="Unassembled WGS sequence"/>
</dbReference>
<dbReference type="NCBIfam" id="TIGR03057">
    <property type="entry name" value="xxxLxxG_by_4"/>
    <property type="match status" value="1"/>
</dbReference>
<evidence type="ECO:0000313" key="2">
    <source>
        <dbReference type="EMBL" id="KYG34157.1"/>
    </source>
</evidence>
<dbReference type="OrthoDB" id="9815841at2"/>
<accession>A0A162F0A8</accession>
<dbReference type="Gene3D" id="1.10.287.950">
    <property type="entry name" value="Methyl-accepting chemotaxis protein"/>
    <property type="match status" value="2"/>
</dbReference>
<dbReference type="InterPro" id="IPR023908">
    <property type="entry name" value="xxxLxxG_rpt"/>
</dbReference>